<organism evidence="1">
    <name type="scientific">marine sediment metagenome</name>
    <dbReference type="NCBI Taxonomy" id="412755"/>
    <lineage>
        <taxon>unclassified sequences</taxon>
        <taxon>metagenomes</taxon>
        <taxon>ecological metagenomes</taxon>
    </lineage>
</organism>
<protein>
    <submittedName>
        <fullName evidence="1">Uncharacterized protein</fullName>
    </submittedName>
</protein>
<dbReference type="EMBL" id="LAZR01014694">
    <property type="protein sequence ID" value="KKM16353.1"/>
    <property type="molecule type" value="Genomic_DNA"/>
</dbReference>
<comment type="caution">
    <text evidence="1">The sequence shown here is derived from an EMBL/GenBank/DDBJ whole genome shotgun (WGS) entry which is preliminary data.</text>
</comment>
<reference evidence="1" key="1">
    <citation type="journal article" date="2015" name="Nature">
        <title>Complex archaea that bridge the gap between prokaryotes and eukaryotes.</title>
        <authorList>
            <person name="Spang A."/>
            <person name="Saw J.H."/>
            <person name="Jorgensen S.L."/>
            <person name="Zaremba-Niedzwiedzka K."/>
            <person name="Martijn J."/>
            <person name="Lind A.E."/>
            <person name="van Eijk R."/>
            <person name="Schleper C."/>
            <person name="Guy L."/>
            <person name="Ettema T.J."/>
        </authorList>
    </citation>
    <scope>NUCLEOTIDE SEQUENCE</scope>
</reference>
<evidence type="ECO:0000313" key="1">
    <source>
        <dbReference type="EMBL" id="KKM16353.1"/>
    </source>
</evidence>
<feature type="non-terminal residue" evidence="1">
    <location>
        <position position="1"/>
    </location>
</feature>
<accession>A0A0F9K2K1</accession>
<proteinExistence type="predicted"/>
<dbReference type="AlphaFoldDB" id="A0A0F9K2K1"/>
<sequence length="27" mass="3122">HDAESKTPAFDRVLKAKANLSRMWYAD</sequence>
<gene>
    <name evidence="1" type="ORF">LCGC14_1686730</name>
</gene>
<name>A0A0F9K2K1_9ZZZZ</name>